<evidence type="ECO:0000313" key="6">
    <source>
        <dbReference type="EMBL" id="MDC7691060.1"/>
    </source>
</evidence>
<dbReference type="SUPFAM" id="SSF46785">
    <property type="entry name" value="Winged helix' DNA-binding domain"/>
    <property type="match status" value="1"/>
</dbReference>
<dbReference type="Gene3D" id="3.40.190.290">
    <property type="match status" value="1"/>
</dbReference>
<reference evidence="6 7" key="1">
    <citation type="submission" date="2023-01" db="EMBL/GenBank/DDBJ databases">
        <title>Novel species of the genus Vogesella isolated from rivers.</title>
        <authorList>
            <person name="Lu H."/>
        </authorList>
    </citation>
    <scope>NUCLEOTIDE SEQUENCE [LARGE SCALE GENOMIC DNA]</scope>
    <source>
        <strain evidence="6 7">SH7W</strain>
    </source>
</reference>
<dbReference type="EMBL" id="JAQQKY010000005">
    <property type="protein sequence ID" value="MDC7691060.1"/>
    <property type="molecule type" value="Genomic_DNA"/>
</dbReference>
<dbReference type="PANTHER" id="PTHR30537">
    <property type="entry name" value="HTH-TYPE TRANSCRIPTIONAL REGULATOR"/>
    <property type="match status" value="1"/>
</dbReference>
<evidence type="ECO:0000256" key="4">
    <source>
        <dbReference type="ARBA" id="ARBA00023163"/>
    </source>
</evidence>
<dbReference type="Pfam" id="PF00126">
    <property type="entry name" value="HTH_1"/>
    <property type="match status" value="1"/>
</dbReference>
<evidence type="ECO:0000256" key="1">
    <source>
        <dbReference type="ARBA" id="ARBA00009437"/>
    </source>
</evidence>
<dbReference type="PANTHER" id="PTHR30537:SF30">
    <property type="entry name" value="TRANSCRIPTIONAL REGULATOR-RELATED"/>
    <property type="match status" value="1"/>
</dbReference>
<dbReference type="RefSeq" id="WP_272803200.1">
    <property type="nucleotide sequence ID" value="NZ_JAQQKY010000005.1"/>
</dbReference>
<accession>A0ABT5I596</accession>
<dbReference type="InterPro" id="IPR036388">
    <property type="entry name" value="WH-like_DNA-bd_sf"/>
</dbReference>
<evidence type="ECO:0000256" key="2">
    <source>
        <dbReference type="ARBA" id="ARBA00023015"/>
    </source>
</evidence>
<organism evidence="6 7">
    <name type="scientific">Vogesella indigofera</name>
    <name type="common">Pseudomonas indigofera</name>
    <dbReference type="NCBI Taxonomy" id="45465"/>
    <lineage>
        <taxon>Bacteria</taxon>
        <taxon>Pseudomonadati</taxon>
        <taxon>Pseudomonadota</taxon>
        <taxon>Betaproteobacteria</taxon>
        <taxon>Neisseriales</taxon>
        <taxon>Chromobacteriaceae</taxon>
        <taxon>Vogesella</taxon>
    </lineage>
</organism>
<keyword evidence="3" id="KW-0238">DNA-binding</keyword>
<dbReference type="InterPro" id="IPR000847">
    <property type="entry name" value="LysR_HTH_N"/>
</dbReference>
<dbReference type="SUPFAM" id="SSF53850">
    <property type="entry name" value="Periplasmic binding protein-like II"/>
    <property type="match status" value="1"/>
</dbReference>
<feature type="domain" description="HTH lysR-type" evidence="5">
    <location>
        <begin position="4"/>
        <end position="61"/>
    </location>
</feature>
<dbReference type="InterPro" id="IPR058163">
    <property type="entry name" value="LysR-type_TF_proteobact-type"/>
</dbReference>
<dbReference type="Pfam" id="PF03466">
    <property type="entry name" value="LysR_substrate"/>
    <property type="match status" value="1"/>
</dbReference>
<evidence type="ECO:0000313" key="7">
    <source>
        <dbReference type="Proteomes" id="UP001221566"/>
    </source>
</evidence>
<keyword evidence="7" id="KW-1185">Reference proteome</keyword>
<proteinExistence type="inferred from homology"/>
<gene>
    <name evidence="6" type="ORF">PQU93_09725</name>
</gene>
<dbReference type="Proteomes" id="UP001221566">
    <property type="component" value="Unassembled WGS sequence"/>
</dbReference>
<keyword evidence="4" id="KW-0804">Transcription</keyword>
<dbReference type="CDD" id="cd08422">
    <property type="entry name" value="PBP2_CrgA_like"/>
    <property type="match status" value="1"/>
</dbReference>
<name>A0ABT5I596_VOGIN</name>
<sequence>MNMDELRSMAVFARVIEKGSMNAAAQSLGITPSAVSQHLRRLEQRHGVTLLQRTTRKLTLTEAGQLFYQGCAAMLAAARQAEQQLSALRDAPVGELRISAPSGLAGGVLSSALAPLLAANPGLSLRLFFHDEMVDLLELQVDLAIRAGKLKDSSLVARHLADWHFVICASPVYVAKHGLPQTPAELLQHDWVGVAAHEGLSRLQLTRGAETVTLSMPPRISSNNILSARAFVLEGLGLSLQPEPEVRKELAAGLLQPVLSEWSLPELPLWMVTPRREGQPAKVRHAMLVLQAALGGERHL</sequence>
<evidence type="ECO:0000256" key="3">
    <source>
        <dbReference type="ARBA" id="ARBA00023125"/>
    </source>
</evidence>
<dbReference type="InterPro" id="IPR005119">
    <property type="entry name" value="LysR_subst-bd"/>
</dbReference>
<dbReference type="Gene3D" id="1.10.10.10">
    <property type="entry name" value="Winged helix-like DNA-binding domain superfamily/Winged helix DNA-binding domain"/>
    <property type="match status" value="1"/>
</dbReference>
<evidence type="ECO:0000259" key="5">
    <source>
        <dbReference type="PROSITE" id="PS50931"/>
    </source>
</evidence>
<dbReference type="InterPro" id="IPR036390">
    <property type="entry name" value="WH_DNA-bd_sf"/>
</dbReference>
<comment type="similarity">
    <text evidence="1">Belongs to the LysR transcriptional regulatory family.</text>
</comment>
<keyword evidence="2" id="KW-0805">Transcription regulation</keyword>
<comment type="caution">
    <text evidence="6">The sequence shown here is derived from an EMBL/GenBank/DDBJ whole genome shotgun (WGS) entry which is preliminary data.</text>
</comment>
<dbReference type="PROSITE" id="PS50931">
    <property type="entry name" value="HTH_LYSR"/>
    <property type="match status" value="1"/>
</dbReference>
<protein>
    <submittedName>
        <fullName evidence="6">LysR family transcriptional regulator</fullName>
    </submittedName>
</protein>